<evidence type="ECO:0000256" key="1">
    <source>
        <dbReference type="SAM" id="MobiDB-lite"/>
    </source>
</evidence>
<reference evidence="2 5" key="1">
    <citation type="journal article" date="2011" name="Nature">
        <title>The Medicago genome provides insight into the evolution of rhizobial symbioses.</title>
        <authorList>
            <person name="Young N.D."/>
            <person name="Debelle F."/>
            <person name="Oldroyd G.E."/>
            <person name="Geurts R."/>
            <person name="Cannon S.B."/>
            <person name="Udvardi M.K."/>
            <person name="Benedito V.A."/>
            <person name="Mayer K.F."/>
            <person name="Gouzy J."/>
            <person name="Schoof H."/>
            <person name="Van de Peer Y."/>
            <person name="Proost S."/>
            <person name="Cook D.R."/>
            <person name="Meyers B.C."/>
            <person name="Spannagl M."/>
            <person name="Cheung F."/>
            <person name="De Mita S."/>
            <person name="Krishnakumar V."/>
            <person name="Gundlach H."/>
            <person name="Zhou S."/>
            <person name="Mudge J."/>
            <person name="Bharti A.K."/>
            <person name="Murray J.D."/>
            <person name="Naoumkina M.A."/>
            <person name="Rosen B."/>
            <person name="Silverstein K.A."/>
            <person name="Tang H."/>
            <person name="Rombauts S."/>
            <person name="Zhao P.X."/>
            <person name="Zhou P."/>
            <person name="Barbe V."/>
            <person name="Bardou P."/>
            <person name="Bechner M."/>
            <person name="Bellec A."/>
            <person name="Berger A."/>
            <person name="Berges H."/>
            <person name="Bidwell S."/>
            <person name="Bisseling T."/>
            <person name="Choisne N."/>
            <person name="Couloux A."/>
            <person name="Denny R."/>
            <person name="Deshpande S."/>
            <person name="Dai X."/>
            <person name="Doyle J.J."/>
            <person name="Dudez A.M."/>
            <person name="Farmer A.D."/>
            <person name="Fouteau S."/>
            <person name="Franken C."/>
            <person name="Gibelin C."/>
            <person name="Gish J."/>
            <person name="Goldstein S."/>
            <person name="Gonzalez A.J."/>
            <person name="Green P.J."/>
            <person name="Hallab A."/>
            <person name="Hartog M."/>
            <person name="Hua A."/>
            <person name="Humphray S.J."/>
            <person name="Jeong D.H."/>
            <person name="Jing Y."/>
            <person name="Jocker A."/>
            <person name="Kenton S.M."/>
            <person name="Kim D.J."/>
            <person name="Klee K."/>
            <person name="Lai H."/>
            <person name="Lang C."/>
            <person name="Lin S."/>
            <person name="Macmil S.L."/>
            <person name="Magdelenat G."/>
            <person name="Matthews L."/>
            <person name="McCorrison J."/>
            <person name="Monaghan E.L."/>
            <person name="Mun J.H."/>
            <person name="Najar F.Z."/>
            <person name="Nicholson C."/>
            <person name="Noirot C."/>
            <person name="O'Bleness M."/>
            <person name="Paule C.R."/>
            <person name="Poulain J."/>
            <person name="Prion F."/>
            <person name="Qin B."/>
            <person name="Qu C."/>
            <person name="Retzel E.F."/>
            <person name="Riddle C."/>
            <person name="Sallet E."/>
            <person name="Samain S."/>
            <person name="Samson N."/>
            <person name="Sanders I."/>
            <person name="Saurat O."/>
            <person name="Scarpelli C."/>
            <person name="Schiex T."/>
            <person name="Segurens B."/>
            <person name="Severin A.J."/>
            <person name="Sherrier D.J."/>
            <person name="Shi R."/>
            <person name="Sims S."/>
            <person name="Singer S.R."/>
            <person name="Sinharoy S."/>
            <person name="Sterck L."/>
            <person name="Viollet A."/>
            <person name="Wang B.B."/>
            <person name="Wang K."/>
            <person name="Wang M."/>
            <person name="Wang X."/>
            <person name="Warfsmann J."/>
            <person name="Weissenbach J."/>
            <person name="White D.D."/>
            <person name="White J.D."/>
            <person name="Wiley G.B."/>
            <person name="Wincker P."/>
            <person name="Xing Y."/>
            <person name="Yang L."/>
            <person name="Yao Z."/>
            <person name="Ying F."/>
            <person name="Zhai J."/>
            <person name="Zhou L."/>
            <person name="Zuber A."/>
            <person name="Denarie J."/>
            <person name="Dixon R.A."/>
            <person name="May G.D."/>
            <person name="Schwartz D.C."/>
            <person name="Rogers J."/>
            <person name="Quetier F."/>
            <person name="Town C.D."/>
            <person name="Roe B.A."/>
        </authorList>
    </citation>
    <scope>NUCLEOTIDE SEQUENCE [LARGE SCALE GENOMIC DNA]</scope>
    <source>
        <strain evidence="2">A17</strain>
        <strain evidence="4 5">cv. Jemalong A17</strain>
    </source>
</reference>
<dbReference type="Proteomes" id="UP000265566">
    <property type="component" value="Chromosome 3"/>
</dbReference>
<name>A0A072UU11_MEDTR</name>
<reference evidence="3" key="5">
    <citation type="journal article" date="2018" name="Nat. Plants">
        <title>Whole-genome landscape of Medicago truncatula symbiotic genes.</title>
        <authorList>
            <person name="Pecrix Y."/>
            <person name="Gamas P."/>
            <person name="Carrere S."/>
        </authorList>
    </citation>
    <scope>NUCLEOTIDE SEQUENCE</scope>
    <source>
        <tissue evidence="3">Leaves</tissue>
    </source>
</reference>
<feature type="compositionally biased region" description="Low complexity" evidence="1">
    <location>
        <begin position="17"/>
        <end position="33"/>
    </location>
</feature>
<evidence type="ECO:0000313" key="4">
    <source>
        <dbReference type="EnsemblPlants" id="KEH33324"/>
    </source>
</evidence>
<sequence length="247" mass="27768">MDPRTENSNTNQKQEQPSSSSNSSVPPLSNVASITQQQHGHGFEYNNIIVISDVTDDDDQRKEMIENQNPLLGYIVSNESGTESDDDDDDDDRNKQFYDGVAKRYASFIPIQQIDDDYDSSEDDGVLREIDDGSPTPFSETIKAIQERIAKTKKMGFVDESLIWVPKRNGEDLVNRRFCVPSLEELSFKALANHVDGLVSLDGIPDEFKQRLCALLCDSGKMNARFLEVLLSGSPTHVWLKDCSWLT</sequence>
<proteinExistence type="predicted"/>
<dbReference type="Proteomes" id="UP000002051">
    <property type="component" value="Chromosome 3"/>
</dbReference>
<reference evidence="2 5" key="2">
    <citation type="journal article" date="2014" name="BMC Genomics">
        <title>An improved genome release (version Mt4.0) for the model legume Medicago truncatula.</title>
        <authorList>
            <person name="Tang H."/>
            <person name="Krishnakumar V."/>
            <person name="Bidwell S."/>
            <person name="Rosen B."/>
            <person name="Chan A."/>
            <person name="Zhou S."/>
            <person name="Gentzbittel L."/>
            <person name="Childs K.L."/>
            <person name="Yandell M."/>
            <person name="Gundlach H."/>
            <person name="Mayer K.F."/>
            <person name="Schwartz D.C."/>
            <person name="Town C.D."/>
        </authorList>
    </citation>
    <scope>GENOME REANNOTATION</scope>
    <source>
        <strain evidence="2">A17</strain>
        <strain evidence="4 5">cv. Jemalong A17</strain>
    </source>
</reference>
<feature type="compositionally biased region" description="Polar residues" evidence="1">
    <location>
        <begin position="1"/>
        <end position="16"/>
    </location>
</feature>
<dbReference type="HOGENOM" id="CLU_1125959_0_0_1"/>
<feature type="region of interest" description="Disordered" evidence="1">
    <location>
        <begin position="1"/>
        <end position="44"/>
    </location>
</feature>
<feature type="compositionally biased region" description="Acidic residues" evidence="1">
    <location>
        <begin position="82"/>
        <end position="91"/>
    </location>
</feature>
<protein>
    <submittedName>
        <fullName evidence="2">Rad7, putative</fullName>
    </submittedName>
</protein>
<dbReference type="EMBL" id="PSQE01000003">
    <property type="protein sequence ID" value="RHN66540.1"/>
    <property type="molecule type" value="Genomic_DNA"/>
</dbReference>
<dbReference type="EnsemblPlants" id="KEH33324">
    <property type="protein sequence ID" value="KEH33324"/>
    <property type="gene ID" value="MTR_3g435660"/>
</dbReference>
<accession>A0A072UU11</accession>
<dbReference type="STRING" id="3880.A0A072UU11"/>
<evidence type="ECO:0000313" key="2">
    <source>
        <dbReference type="EMBL" id="KEH33324.1"/>
    </source>
</evidence>
<dbReference type="AlphaFoldDB" id="A0A072UU11"/>
<reference evidence="6" key="4">
    <citation type="journal article" date="2018" name="Nat. Plants">
        <title>Whole-genome landscape of Medicago truncatula symbiotic genes.</title>
        <authorList>
            <person name="Pecrix Y."/>
            <person name="Staton S.E."/>
            <person name="Sallet E."/>
            <person name="Lelandais-Briere C."/>
            <person name="Moreau S."/>
            <person name="Carrere S."/>
            <person name="Blein T."/>
            <person name="Jardinaud M.F."/>
            <person name="Latrasse D."/>
            <person name="Zouine M."/>
            <person name="Zahm M."/>
            <person name="Kreplak J."/>
            <person name="Mayjonade B."/>
            <person name="Satge C."/>
            <person name="Perez M."/>
            <person name="Cauet S."/>
            <person name="Marande W."/>
            <person name="Chantry-Darmon C."/>
            <person name="Lopez-Roques C."/>
            <person name="Bouchez O."/>
            <person name="Berard A."/>
            <person name="Debelle F."/>
            <person name="Munos S."/>
            <person name="Bendahmane A."/>
            <person name="Berges H."/>
            <person name="Niebel A."/>
            <person name="Buitink J."/>
            <person name="Frugier F."/>
            <person name="Benhamed M."/>
            <person name="Crespi M."/>
            <person name="Gouzy J."/>
            <person name="Gamas P."/>
        </authorList>
    </citation>
    <scope>NUCLEOTIDE SEQUENCE [LARGE SCALE GENOMIC DNA]</scope>
    <source>
        <strain evidence="6">cv. Jemalong A17</strain>
    </source>
</reference>
<feature type="region of interest" description="Disordered" evidence="1">
    <location>
        <begin position="66"/>
        <end position="95"/>
    </location>
</feature>
<reference evidence="4" key="3">
    <citation type="submission" date="2015-04" db="UniProtKB">
        <authorList>
            <consortium name="EnsemblPlants"/>
        </authorList>
    </citation>
    <scope>IDENTIFICATION</scope>
    <source>
        <strain evidence="4">cv. Jemalong A17</strain>
    </source>
</reference>
<dbReference type="Gramene" id="rna14545">
    <property type="protein sequence ID" value="RHN66540.1"/>
    <property type="gene ID" value="gene14545"/>
</dbReference>
<evidence type="ECO:0000313" key="5">
    <source>
        <dbReference type="Proteomes" id="UP000002051"/>
    </source>
</evidence>
<keyword evidence="5" id="KW-1185">Reference proteome</keyword>
<dbReference type="EMBL" id="CM001219">
    <property type="protein sequence ID" value="KEH33324.1"/>
    <property type="molecule type" value="Genomic_DNA"/>
</dbReference>
<organism evidence="2 5">
    <name type="scientific">Medicago truncatula</name>
    <name type="common">Barrel medic</name>
    <name type="synonym">Medicago tribuloides</name>
    <dbReference type="NCBI Taxonomy" id="3880"/>
    <lineage>
        <taxon>Eukaryota</taxon>
        <taxon>Viridiplantae</taxon>
        <taxon>Streptophyta</taxon>
        <taxon>Embryophyta</taxon>
        <taxon>Tracheophyta</taxon>
        <taxon>Spermatophyta</taxon>
        <taxon>Magnoliopsida</taxon>
        <taxon>eudicotyledons</taxon>
        <taxon>Gunneridae</taxon>
        <taxon>Pentapetalae</taxon>
        <taxon>rosids</taxon>
        <taxon>fabids</taxon>
        <taxon>Fabales</taxon>
        <taxon>Fabaceae</taxon>
        <taxon>Papilionoideae</taxon>
        <taxon>50 kb inversion clade</taxon>
        <taxon>NPAAA clade</taxon>
        <taxon>Hologalegina</taxon>
        <taxon>IRL clade</taxon>
        <taxon>Trifolieae</taxon>
        <taxon>Medicago</taxon>
    </lineage>
</organism>
<evidence type="ECO:0000313" key="6">
    <source>
        <dbReference type="Proteomes" id="UP000265566"/>
    </source>
</evidence>
<gene>
    <name evidence="2" type="ordered locus">MTR_3g435660</name>
    <name evidence="3" type="ORF">MtrunA17_Chr3g0092211</name>
</gene>
<evidence type="ECO:0000313" key="3">
    <source>
        <dbReference type="EMBL" id="RHN66540.1"/>
    </source>
</evidence>